<protein>
    <submittedName>
        <fullName evidence="1">Uncharacterized protein</fullName>
    </submittedName>
</protein>
<gene>
    <name evidence="1" type="ORF">VII00023_15538</name>
</gene>
<keyword evidence="2" id="KW-1185">Reference proteome</keyword>
<sequence length="37" mass="4298">SKSRVLEGQIATKAKLWLMKGSHQKKHLQNVTNRPRK</sequence>
<name>F9RZ04_9VIBR</name>
<accession>F9RZ04</accession>
<organism evidence="1 2">
    <name type="scientific">Vibrio ichthyoenteri ATCC 700023</name>
    <dbReference type="NCBI Taxonomy" id="870968"/>
    <lineage>
        <taxon>Bacteria</taxon>
        <taxon>Pseudomonadati</taxon>
        <taxon>Pseudomonadota</taxon>
        <taxon>Gammaproteobacteria</taxon>
        <taxon>Vibrionales</taxon>
        <taxon>Vibrionaceae</taxon>
        <taxon>Vibrio</taxon>
    </lineage>
</organism>
<reference evidence="1 2" key="1">
    <citation type="journal article" date="2012" name="Int. J. Syst. Evol. Microbiol.">
        <title>Vibrio caribbeanicus sp. nov., isolated from the marine sponge Scleritoderma cyanea.</title>
        <authorList>
            <person name="Hoffmann M."/>
            <person name="Monday S.R."/>
            <person name="Allard M.W."/>
            <person name="Strain E.A."/>
            <person name="Whittaker P."/>
            <person name="Naum M."/>
            <person name="McCarthy P.J."/>
            <person name="Lopez J.V."/>
            <person name="Fischer M."/>
            <person name="Brown E.W."/>
        </authorList>
    </citation>
    <scope>NUCLEOTIDE SEQUENCE [LARGE SCALE GENOMIC DNA]</scope>
    <source>
        <strain evidence="1 2">ATCC 700023</strain>
    </source>
</reference>
<dbReference type="AlphaFoldDB" id="F9RZ04"/>
<evidence type="ECO:0000313" key="2">
    <source>
        <dbReference type="Proteomes" id="UP000004605"/>
    </source>
</evidence>
<proteinExistence type="predicted"/>
<evidence type="ECO:0000313" key="1">
    <source>
        <dbReference type="EMBL" id="EGU46162.1"/>
    </source>
</evidence>
<dbReference type="EMBL" id="AFWF01000044">
    <property type="protein sequence ID" value="EGU46162.1"/>
    <property type="molecule type" value="Genomic_DNA"/>
</dbReference>
<feature type="non-terminal residue" evidence="1">
    <location>
        <position position="1"/>
    </location>
</feature>
<comment type="caution">
    <text evidence="1">The sequence shown here is derived from an EMBL/GenBank/DDBJ whole genome shotgun (WGS) entry which is preliminary data.</text>
</comment>
<dbReference type="Proteomes" id="UP000004605">
    <property type="component" value="Unassembled WGS sequence"/>
</dbReference>